<name>A0A842IQD5_9FLAO</name>
<comment type="caution">
    <text evidence="2">The sequence shown here is derived from an EMBL/GenBank/DDBJ whole genome shotgun (WGS) entry which is preliminary data.</text>
</comment>
<keyword evidence="1" id="KW-0732">Signal</keyword>
<proteinExistence type="predicted"/>
<sequence>MKKLLLTLCAFALIISCSTSRQIEKAVNTGNYDVAMSNAINKLRTNKNTKRKAQFTIMLQEAYHKANQRDLENIKFLKTTNNPEDLIKIYDLYVNVDNRQERVKPLLPLYVDGREVSFSMKNYANDIANAIDKASSHMYNNAVALLNSNSNNKLDYRLAYDQLNEIESINPNYKDVRQLTEVAYQKGVDFVLVEMTNDTQKVIPTQLETDLLNFSTYGLNNLWAVYHNNADNKVTYDYKMQVNLREINISPEQVQERQIIKEKEIKDGKKLLLDDQGNKVKDSLGNAIEVDNLKTIRCEYYEFKQFKAAQVTGNVEYYDLNTKQLADAFPVSSEFVFEHIYANANGDRRALENSLLAFLDRRAVPFPTEEQMIYDSGENLKAQIKTIVNSYVMR</sequence>
<keyword evidence="3" id="KW-1185">Reference proteome</keyword>
<dbReference type="EMBL" id="JACLCP010000002">
    <property type="protein sequence ID" value="MBC2845422.1"/>
    <property type="molecule type" value="Genomic_DNA"/>
</dbReference>
<feature type="signal peptide" evidence="1">
    <location>
        <begin position="1"/>
        <end position="21"/>
    </location>
</feature>
<evidence type="ECO:0000313" key="2">
    <source>
        <dbReference type="EMBL" id="MBC2845422.1"/>
    </source>
</evidence>
<evidence type="ECO:0000313" key="3">
    <source>
        <dbReference type="Proteomes" id="UP000533900"/>
    </source>
</evidence>
<reference evidence="2" key="1">
    <citation type="submission" date="2020-08" db="EMBL/GenBank/DDBJ databases">
        <title>Winogradskyella ouciana sp. nov., isolated from the hadal seawater of the Mariana Trench.</title>
        <authorList>
            <person name="He X."/>
        </authorList>
    </citation>
    <scope>NUCLEOTIDE SEQUENCE [LARGE SCALE GENOMIC DNA]</scope>
    <source>
        <strain evidence="2">KCTC 52348</strain>
    </source>
</reference>
<evidence type="ECO:0008006" key="4">
    <source>
        <dbReference type="Google" id="ProtNLM"/>
    </source>
</evidence>
<protein>
    <recommendedName>
        <fullName evidence="4">Lipoprotein</fullName>
    </recommendedName>
</protein>
<organism evidence="2 3">
    <name type="scientific">Winogradskyella flava</name>
    <dbReference type="NCBI Taxonomy" id="1884876"/>
    <lineage>
        <taxon>Bacteria</taxon>
        <taxon>Pseudomonadati</taxon>
        <taxon>Bacteroidota</taxon>
        <taxon>Flavobacteriia</taxon>
        <taxon>Flavobacteriales</taxon>
        <taxon>Flavobacteriaceae</taxon>
        <taxon>Winogradskyella</taxon>
    </lineage>
</organism>
<gene>
    <name evidence="2" type="ORF">H7F21_09990</name>
</gene>
<feature type="chain" id="PRO_5032788070" description="Lipoprotein" evidence="1">
    <location>
        <begin position="22"/>
        <end position="394"/>
    </location>
</feature>
<evidence type="ECO:0000256" key="1">
    <source>
        <dbReference type="SAM" id="SignalP"/>
    </source>
</evidence>
<dbReference type="AlphaFoldDB" id="A0A842IQD5"/>
<dbReference type="Proteomes" id="UP000533900">
    <property type="component" value="Unassembled WGS sequence"/>
</dbReference>
<dbReference type="PROSITE" id="PS51257">
    <property type="entry name" value="PROKAR_LIPOPROTEIN"/>
    <property type="match status" value="1"/>
</dbReference>
<accession>A0A842IQD5</accession>
<dbReference type="RefSeq" id="WP_185789122.1">
    <property type="nucleotide sequence ID" value="NZ_JACLCP010000002.1"/>
</dbReference>